<dbReference type="AlphaFoldDB" id="W9IXU9"/>
<dbReference type="Proteomes" id="UP000030753">
    <property type="component" value="Unassembled WGS sequence"/>
</dbReference>
<reference evidence="1 2" key="1">
    <citation type="submission" date="2011-06" db="EMBL/GenBank/DDBJ databases">
        <title>The Genome Sequence of Fusarium oxysporum FOSC 3-a.</title>
        <authorList>
            <consortium name="The Broad Institute Genome Sequencing Platform"/>
            <person name="Ma L.-J."/>
            <person name="Gale L.R."/>
            <person name="Schwartz D.C."/>
            <person name="Zhou S."/>
            <person name="Corby-Kistler H."/>
            <person name="Young S.K."/>
            <person name="Zeng Q."/>
            <person name="Gargeya S."/>
            <person name="Fitzgerald M."/>
            <person name="Haas B."/>
            <person name="Abouelleil A."/>
            <person name="Alvarado L."/>
            <person name="Arachchi H.M."/>
            <person name="Berlin A."/>
            <person name="Brown A."/>
            <person name="Chapman S.B."/>
            <person name="Chen Z."/>
            <person name="Dunbar C."/>
            <person name="Freedman E."/>
            <person name="Gearin G."/>
            <person name="Gellesch M."/>
            <person name="Goldberg J."/>
            <person name="Griggs A."/>
            <person name="Gujja S."/>
            <person name="Heiman D."/>
            <person name="Howarth C."/>
            <person name="Larson L."/>
            <person name="Lui A."/>
            <person name="MacDonald P.J.P."/>
            <person name="Mehta T."/>
            <person name="Montmayeur A."/>
            <person name="Murphy C."/>
            <person name="Neiman D."/>
            <person name="Pearson M."/>
            <person name="Priest M."/>
            <person name="Roberts A."/>
            <person name="Saif S."/>
            <person name="Shea T."/>
            <person name="Shenoy N."/>
            <person name="Sisk P."/>
            <person name="Stolte C."/>
            <person name="Sykes S."/>
            <person name="Wortman J."/>
            <person name="Nusbaum C."/>
            <person name="Birren B."/>
        </authorList>
    </citation>
    <scope>NUCLEOTIDE SEQUENCE [LARGE SCALE GENOMIC DNA]</scope>
    <source>
        <strain evidence="2">FOSC 3-a</strain>
    </source>
</reference>
<evidence type="ECO:0000313" key="2">
    <source>
        <dbReference type="Proteomes" id="UP000030753"/>
    </source>
</evidence>
<sequence>MASGYDYILIYKPASADELIRAIEVAKSLQMAFVLARRVELSQ</sequence>
<dbReference type="EMBL" id="JH717840">
    <property type="protein sequence ID" value="EWY99813.1"/>
    <property type="molecule type" value="Genomic_DNA"/>
</dbReference>
<protein>
    <submittedName>
        <fullName evidence="1">Uncharacterized protein</fullName>
    </submittedName>
</protein>
<gene>
    <name evidence="1" type="ORF">FOYG_03751</name>
</gene>
<dbReference type="HOGENOM" id="CLU_3242151_0_0_1"/>
<evidence type="ECO:0000313" key="1">
    <source>
        <dbReference type="EMBL" id="EWY99813.1"/>
    </source>
</evidence>
<name>W9IXU9_FUSOX</name>
<organism evidence="1 2">
    <name type="scientific">Fusarium oxysporum NRRL 32931</name>
    <dbReference type="NCBI Taxonomy" id="660029"/>
    <lineage>
        <taxon>Eukaryota</taxon>
        <taxon>Fungi</taxon>
        <taxon>Dikarya</taxon>
        <taxon>Ascomycota</taxon>
        <taxon>Pezizomycotina</taxon>
        <taxon>Sordariomycetes</taxon>
        <taxon>Hypocreomycetidae</taxon>
        <taxon>Hypocreales</taxon>
        <taxon>Nectriaceae</taxon>
        <taxon>Fusarium</taxon>
        <taxon>Fusarium oxysporum species complex</taxon>
    </lineage>
</organism>
<proteinExistence type="predicted"/>
<accession>W9IXU9</accession>